<keyword evidence="1" id="KW-1133">Transmembrane helix</keyword>
<dbReference type="PANTHER" id="PTHR42867:SF1">
    <property type="entry name" value="MEMBRANE PROTEIN-RELATED"/>
    <property type="match status" value="1"/>
</dbReference>
<dbReference type="EMBL" id="CACRSL010000005">
    <property type="protein sequence ID" value="VYT24848.1"/>
    <property type="molecule type" value="Genomic_DNA"/>
</dbReference>
<feature type="transmembrane region" description="Helical" evidence="1">
    <location>
        <begin position="146"/>
        <end position="168"/>
    </location>
</feature>
<evidence type="ECO:0000313" key="2">
    <source>
        <dbReference type="EMBL" id="VYT24848.1"/>
    </source>
</evidence>
<keyword evidence="1" id="KW-0472">Membrane</keyword>
<protein>
    <recommendedName>
        <fullName evidence="3">DUF1385 domain-containing protein</fullName>
    </recommendedName>
</protein>
<proteinExistence type="predicted"/>
<name>A0A6N2V408_9FIRM</name>
<dbReference type="PANTHER" id="PTHR42867">
    <property type="entry name" value="MEMBRANE PROTEIN-RELATED"/>
    <property type="match status" value="1"/>
</dbReference>
<feature type="transmembrane region" description="Helical" evidence="1">
    <location>
        <begin position="110"/>
        <end position="134"/>
    </location>
</feature>
<feature type="transmembrane region" description="Helical" evidence="1">
    <location>
        <begin position="211"/>
        <end position="230"/>
    </location>
</feature>
<accession>A0A6N2V408</accession>
<sequence>MEQKQPSKKTSIGGQALIEGVMMRGVGITCLAVRQTDGTIYTEQWGDGEDSRPWYKRTPIIRGGFNFIEMMVLGYKCLMKSAELAGFEDEEPSAFEKKLASLLGDKFSTVMTYLVVALGVALAMGLFVVLPAFVAGLLAKVIHSQLILTVVEGVTKIGLLIAYLGLVAQMDEIHRMYQYHGAEHKTIACYEAGEELTPANVKKHTRFHPRCGTSFLLIVLVISILVFSILPRGGSLWITVGLKLLLMPLVVGIAYEIIKLAGRYDNWLTRLISKPGLWLQRLTTKEPDESMMEVAIAAMKPCIPKEEGLDNW</sequence>
<gene>
    <name evidence="2" type="ORF">AULFYP135_02262</name>
</gene>
<dbReference type="AlphaFoldDB" id="A0A6N2V408"/>
<feature type="transmembrane region" description="Helical" evidence="1">
    <location>
        <begin position="236"/>
        <end position="258"/>
    </location>
</feature>
<evidence type="ECO:0000256" key="1">
    <source>
        <dbReference type="SAM" id="Phobius"/>
    </source>
</evidence>
<reference evidence="2" key="1">
    <citation type="submission" date="2019-11" db="EMBL/GenBank/DDBJ databases">
        <authorList>
            <person name="Feng L."/>
        </authorList>
    </citation>
    <scope>NUCLEOTIDE SEQUENCE</scope>
    <source>
        <strain evidence="2">AundefinedLFYP135</strain>
    </source>
</reference>
<dbReference type="Pfam" id="PF07136">
    <property type="entry name" value="DUF1385"/>
    <property type="match status" value="1"/>
</dbReference>
<organism evidence="2">
    <name type="scientific">uncultured Anaerotruncus sp</name>
    <dbReference type="NCBI Taxonomy" id="905011"/>
    <lineage>
        <taxon>Bacteria</taxon>
        <taxon>Bacillati</taxon>
        <taxon>Bacillota</taxon>
        <taxon>Clostridia</taxon>
        <taxon>Eubacteriales</taxon>
        <taxon>Oscillospiraceae</taxon>
        <taxon>Anaerotruncus</taxon>
        <taxon>environmental samples</taxon>
    </lineage>
</organism>
<dbReference type="InterPro" id="IPR010787">
    <property type="entry name" value="DUF1385"/>
</dbReference>
<keyword evidence="1" id="KW-0812">Transmembrane</keyword>
<evidence type="ECO:0008006" key="3">
    <source>
        <dbReference type="Google" id="ProtNLM"/>
    </source>
</evidence>